<gene>
    <name evidence="1" type="ORF">JZ786_12495</name>
</gene>
<name>A0A9X7VUH0_9BACL</name>
<evidence type="ECO:0000313" key="1">
    <source>
        <dbReference type="EMBL" id="QSO45411.1"/>
    </source>
</evidence>
<dbReference type="PANTHER" id="PTHR10443:SF12">
    <property type="entry name" value="DIPEPTIDASE"/>
    <property type="match status" value="1"/>
</dbReference>
<sequence length="312" mass="34034">MPIADAHVDVLWRMLRSGARFYGESQLQASYDKLHKSGVGTQVFALFVDPADPDTRQLEDVLVSIDKFYRQVVSPGLVHAVRSVDELLAARSEGVIAGLLSIEGGGCLRGKPELLRVMFDLGVRGMGLTWNLPNALSDGCMEPRGSGLTGAGREVVEEMGRLSMWVDLAHLSDRGVEDVFSLTNGAVMASHANARQVHNHPRNLSDAVIVELIRRQGWMGMVFESSFVDRGDNVPYTQLFRHMDHVLELGGEDILGLGSDFDGTTTPVSGLADAGDYAAFAAAVKERYGANLADKILFQNFEDFLLRSLPQS</sequence>
<dbReference type="PROSITE" id="PS51365">
    <property type="entry name" value="RENAL_DIPEPTIDASE_2"/>
    <property type="match status" value="1"/>
</dbReference>
<dbReference type="Pfam" id="PF01244">
    <property type="entry name" value="Peptidase_M19"/>
    <property type="match status" value="1"/>
</dbReference>
<dbReference type="KEGG" id="afx:JZ786_12495"/>
<protein>
    <submittedName>
        <fullName evidence="1">Membrane dipeptidase</fullName>
    </submittedName>
</protein>
<dbReference type="SUPFAM" id="SSF51556">
    <property type="entry name" value="Metallo-dependent hydrolases"/>
    <property type="match status" value="1"/>
</dbReference>
<dbReference type="AlphaFoldDB" id="A0A9X7VUH0"/>
<dbReference type="Gene3D" id="3.20.20.140">
    <property type="entry name" value="Metal-dependent hydrolases"/>
    <property type="match status" value="1"/>
</dbReference>
<dbReference type="InterPro" id="IPR032466">
    <property type="entry name" value="Metal_Hydrolase"/>
</dbReference>
<dbReference type="EMBL" id="CP071182">
    <property type="protein sequence ID" value="QSO45411.1"/>
    <property type="molecule type" value="Genomic_DNA"/>
</dbReference>
<reference evidence="1 2" key="1">
    <citation type="submission" date="2021-02" db="EMBL/GenBank/DDBJ databases">
        <title>Alicyclobacillus curvatus sp. nov. and Alicyclobacillus mengziensis sp. nov., two acidophilic bacteria isolated from acid mine drainage.</title>
        <authorList>
            <person name="Huang Y."/>
        </authorList>
    </citation>
    <scope>NUCLEOTIDE SEQUENCE [LARGE SCALE GENOMIC DNA]</scope>
    <source>
        <strain evidence="1 2">S30H14</strain>
    </source>
</reference>
<keyword evidence="2" id="KW-1185">Reference proteome</keyword>
<dbReference type="Proteomes" id="UP000663505">
    <property type="component" value="Chromosome"/>
</dbReference>
<dbReference type="RefSeq" id="WP_206654780.1">
    <property type="nucleotide sequence ID" value="NZ_CP071182.1"/>
</dbReference>
<proteinExistence type="predicted"/>
<dbReference type="GO" id="GO:0070573">
    <property type="term" value="F:metallodipeptidase activity"/>
    <property type="evidence" value="ECO:0007669"/>
    <property type="project" value="InterPro"/>
</dbReference>
<dbReference type="GO" id="GO:0006508">
    <property type="term" value="P:proteolysis"/>
    <property type="evidence" value="ECO:0007669"/>
    <property type="project" value="InterPro"/>
</dbReference>
<dbReference type="InterPro" id="IPR008257">
    <property type="entry name" value="Pept_M19"/>
</dbReference>
<evidence type="ECO:0000313" key="2">
    <source>
        <dbReference type="Proteomes" id="UP000663505"/>
    </source>
</evidence>
<dbReference type="PANTHER" id="PTHR10443">
    <property type="entry name" value="MICROSOMAL DIPEPTIDASE"/>
    <property type="match status" value="1"/>
</dbReference>
<organism evidence="1 2">
    <name type="scientific">Alicyclobacillus mengziensis</name>
    <dbReference type="NCBI Taxonomy" id="2931921"/>
    <lineage>
        <taxon>Bacteria</taxon>
        <taxon>Bacillati</taxon>
        <taxon>Bacillota</taxon>
        <taxon>Bacilli</taxon>
        <taxon>Bacillales</taxon>
        <taxon>Alicyclobacillaceae</taxon>
        <taxon>Alicyclobacillus</taxon>
    </lineage>
</organism>
<accession>A0A9X7VUH0</accession>